<evidence type="ECO:0000256" key="1">
    <source>
        <dbReference type="SAM" id="Phobius"/>
    </source>
</evidence>
<keyword evidence="1" id="KW-1133">Transmembrane helix</keyword>
<dbReference type="AlphaFoldDB" id="X1JTH8"/>
<proteinExistence type="predicted"/>
<name>X1JTH8_9ZZZZ</name>
<comment type="caution">
    <text evidence="2">The sequence shown here is derived from an EMBL/GenBank/DDBJ whole genome shotgun (WGS) entry which is preliminary data.</text>
</comment>
<evidence type="ECO:0000313" key="2">
    <source>
        <dbReference type="EMBL" id="GAH81569.1"/>
    </source>
</evidence>
<organism evidence="2">
    <name type="scientific">marine sediment metagenome</name>
    <dbReference type="NCBI Taxonomy" id="412755"/>
    <lineage>
        <taxon>unclassified sequences</taxon>
        <taxon>metagenomes</taxon>
        <taxon>ecological metagenomes</taxon>
    </lineage>
</organism>
<accession>X1JTH8</accession>
<feature type="transmembrane region" description="Helical" evidence="1">
    <location>
        <begin position="6"/>
        <end position="27"/>
    </location>
</feature>
<protein>
    <submittedName>
        <fullName evidence="2">Uncharacterized protein</fullName>
    </submittedName>
</protein>
<dbReference type="EMBL" id="BARU01035526">
    <property type="protein sequence ID" value="GAH81569.1"/>
    <property type="molecule type" value="Genomic_DNA"/>
</dbReference>
<gene>
    <name evidence="2" type="ORF">S03H2_55597</name>
</gene>
<feature type="non-terminal residue" evidence="2">
    <location>
        <position position="75"/>
    </location>
</feature>
<reference evidence="2" key="1">
    <citation type="journal article" date="2014" name="Front. Microbiol.">
        <title>High frequency of phylogenetically diverse reductive dehalogenase-homologous genes in deep subseafloor sedimentary metagenomes.</title>
        <authorList>
            <person name="Kawai M."/>
            <person name="Futagami T."/>
            <person name="Toyoda A."/>
            <person name="Takaki Y."/>
            <person name="Nishi S."/>
            <person name="Hori S."/>
            <person name="Arai W."/>
            <person name="Tsubouchi T."/>
            <person name="Morono Y."/>
            <person name="Uchiyama I."/>
            <person name="Ito T."/>
            <person name="Fujiyama A."/>
            <person name="Inagaki F."/>
            <person name="Takami H."/>
        </authorList>
    </citation>
    <scope>NUCLEOTIDE SEQUENCE</scope>
    <source>
        <strain evidence="2">Expedition CK06-06</strain>
    </source>
</reference>
<keyword evidence="1" id="KW-0812">Transmembrane</keyword>
<sequence length="75" mass="8108">MPISQQFQSILGFATTLVTLAGVAVIGRTVTGAMSHHSIPAGELDRISKEWGWWAAKRAESVCPHMDVACVEREA</sequence>
<keyword evidence="1" id="KW-0472">Membrane</keyword>